<keyword evidence="1" id="KW-0732">Signal</keyword>
<dbReference type="AlphaFoldDB" id="A0A9D7SJ09"/>
<name>A0A9D7SJ09_9BACT</name>
<proteinExistence type="predicted"/>
<dbReference type="SUPFAM" id="SSF48452">
    <property type="entry name" value="TPR-like"/>
    <property type="match status" value="1"/>
</dbReference>
<dbReference type="EMBL" id="JADKIO010000010">
    <property type="protein sequence ID" value="MBK9797580.1"/>
    <property type="molecule type" value="Genomic_DNA"/>
</dbReference>
<comment type="caution">
    <text evidence="2">The sequence shown here is derived from an EMBL/GenBank/DDBJ whole genome shotgun (WGS) entry which is preliminary data.</text>
</comment>
<organism evidence="2 3">
    <name type="scientific">Candidatus Geothrix skivensis</name>
    <dbReference type="NCBI Taxonomy" id="2954439"/>
    <lineage>
        <taxon>Bacteria</taxon>
        <taxon>Pseudomonadati</taxon>
        <taxon>Acidobacteriota</taxon>
        <taxon>Holophagae</taxon>
        <taxon>Holophagales</taxon>
        <taxon>Holophagaceae</taxon>
        <taxon>Geothrix</taxon>
    </lineage>
</organism>
<gene>
    <name evidence="2" type="ORF">IPP58_14010</name>
</gene>
<protein>
    <submittedName>
        <fullName evidence="2">Tetratricopeptide repeat protein</fullName>
    </submittedName>
</protein>
<evidence type="ECO:0000313" key="2">
    <source>
        <dbReference type="EMBL" id="MBK9797580.1"/>
    </source>
</evidence>
<dbReference type="Gene3D" id="1.25.40.10">
    <property type="entry name" value="Tetratricopeptide repeat domain"/>
    <property type="match status" value="1"/>
</dbReference>
<accession>A0A9D7SJ09</accession>
<dbReference type="InterPro" id="IPR011042">
    <property type="entry name" value="6-blade_b-propeller_TolB-like"/>
</dbReference>
<reference evidence="2" key="1">
    <citation type="submission" date="2020-10" db="EMBL/GenBank/DDBJ databases">
        <title>Connecting structure to function with the recovery of over 1000 high-quality activated sludge metagenome-assembled genomes encoding full-length rRNA genes using long-read sequencing.</title>
        <authorList>
            <person name="Singleton C.M."/>
            <person name="Petriglieri F."/>
            <person name="Kristensen J.M."/>
            <person name="Kirkegaard R.H."/>
            <person name="Michaelsen T.Y."/>
            <person name="Andersen M.H."/>
            <person name="Karst S.M."/>
            <person name="Dueholm M.S."/>
            <person name="Nielsen P.H."/>
            <person name="Albertsen M."/>
        </authorList>
    </citation>
    <scope>NUCLEOTIDE SEQUENCE</scope>
    <source>
        <strain evidence="2">Skiv_18-Q3-R9-52_MAXAC.067</strain>
    </source>
</reference>
<dbReference type="Gene3D" id="2.120.10.30">
    <property type="entry name" value="TolB, C-terminal domain"/>
    <property type="match status" value="1"/>
</dbReference>
<dbReference type="SUPFAM" id="SSF101898">
    <property type="entry name" value="NHL repeat"/>
    <property type="match status" value="1"/>
</dbReference>
<evidence type="ECO:0000256" key="1">
    <source>
        <dbReference type="SAM" id="SignalP"/>
    </source>
</evidence>
<evidence type="ECO:0000313" key="3">
    <source>
        <dbReference type="Proteomes" id="UP000886657"/>
    </source>
</evidence>
<feature type="chain" id="PRO_5039346193" evidence="1">
    <location>
        <begin position="23"/>
        <end position="490"/>
    </location>
</feature>
<feature type="signal peptide" evidence="1">
    <location>
        <begin position="1"/>
        <end position="22"/>
    </location>
</feature>
<sequence length="490" mass="53030">MRVLSPWFRIPAALLCVLPVLAQGQPQDGELAERLFRSGERAYAAKAYKEALETWGQLLQTAPRSDFAPMALLRLARHQVDIEQKPPAAMPFLDRLRSEYIKSPEAADGLLLRGLLLARQARRPAELKDAMAEFNRVLDLFPDAAVRGEARLQLGRAWRDQGQLGRALQQFIDAFRLNTGSTIVPQALLEAAETLDLLGDLPGCLKLLQRLRTEAPQSPEAAEATWRMAVRVKHRLLKPAFRNDGPWPGGRTKWLKTPTLLTVTPAGELLIFQNDLDRVFRLHEGELTQLEPPAPGTRALVNGPTSVLLVTKAGLIREGSVTPQPLGTLGAISGAALDRWGNLWIADAKTPAITVFAPDGAIRTMASPTANALAPLPAGGVVIATDADRKFLFLDGDGQPRIIVPYGKDLSVPFRSVTALASDGAGHVAALVDGGDYGEGVVLFGPDGTVLRQATFKSLGINGRITSLALDRSGGLILCDRRNDLLIRLN</sequence>
<dbReference type="InterPro" id="IPR011990">
    <property type="entry name" value="TPR-like_helical_dom_sf"/>
</dbReference>
<dbReference type="Proteomes" id="UP000886657">
    <property type="component" value="Unassembled WGS sequence"/>
</dbReference>